<feature type="region of interest" description="Disordered" evidence="1">
    <location>
        <begin position="1"/>
        <end position="113"/>
    </location>
</feature>
<proteinExistence type="predicted"/>
<comment type="caution">
    <text evidence="2">The sequence shown here is derived from an EMBL/GenBank/DDBJ whole genome shotgun (WGS) entry which is preliminary data.</text>
</comment>
<accession>A0A5B0MQD5</accession>
<protein>
    <submittedName>
        <fullName evidence="2">Uncharacterized protein</fullName>
    </submittedName>
</protein>
<feature type="compositionally biased region" description="Polar residues" evidence="1">
    <location>
        <begin position="127"/>
        <end position="141"/>
    </location>
</feature>
<dbReference type="Proteomes" id="UP000324748">
    <property type="component" value="Unassembled WGS sequence"/>
</dbReference>
<dbReference type="EMBL" id="VSWC01000132">
    <property type="protein sequence ID" value="KAA1079237.1"/>
    <property type="molecule type" value="Genomic_DNA"/>
</dbReference>
<reference evidence="2 3" key="1">
    <citation type="submission" date="2019-05" db="EMBL/GenBank/DDBJ databases">
        <title>Emergence of the Ug99 lineage of the wheat stem rust pathogen through somatic hybridization.</title>
        <authorList>
            <person name="Li F."/>
            <person name="Upadhyaya N.M."/>
            <person name="Sperschneider J."/>
            <person name="Matny O."/>
            <person name="Nguyen-Phuc H."/>
            <person name="Mago R."/>
            <person name="Raley C."/>
            <person name="Miller M.E."/>
            <person name="Silverstein K.A.T."/>
            <person name="Henningsen E."/>
            <person name="Hirsch C.D."/>
            <person name="Visser B."/>
            <person name="Pretorius Z.A."/>
            <person name="Steffenson B.J."/>
            <person name="Schwessinger B."/>
            <person name="Dodds P.N."/>
            <person name="Figueroa M."/>
        </authorList>
    </citation>
    <scope>NUCLEOTIDE SEQUENCE [LARGE SCALE GENOMIC DNA]</scope>
    <source>
        <strain evidence="2">21-0</strain>
    </source>
</reference>
<feature type="compositionally biased region" description="Basic and acidic residues" evidence="1">
    <location>
        <begin position="90"/>
        <end position="100"/>
    </location>
</feature>
<feature type="region of interest" description="Disordered" evidence="1">
    <location>
        <begin position="126"/>
        <end position="216"/>
    </location>
</feature>
<evidence type="ECO:0000313" key="3">
    <source>
        <dbReference type="Proteomes" id="UP000324748"/>
    </source>
</evidence>
<dbReference type="OrthoDB" id="10315284at2759"/>
<feature type="compositionally biased region" description="Polar residues" evidence="1">
    <location>
        <begin position="43"/>
        <end position="57"/>
    </location>
</feature>
<dbReference type="AlphaFoldDB" id="A0A5B0MQD5"/>
<name>A0A5B0MQD5_PUCGR</name>
<sequence>MALRPSPYSGGPGAPAKISSIQDRFNLDGQPQSTPPSQPPSTVDSRPGSSASTQSSKAPGKPILKHRSLSEILRVGLSQSGESASEDGSEDGKARPDQPKRAQVSIAHASSDSTLVKLGNAGVARGSSHTIINGYDSSDLATSGDDSDVACRTSAMRGHSSHASREEPLPTRWYTDQLVGRDSFRRAGLKTGSPGGTLPASRLHSHLRAGRGSSHP</sequence>
<evidence type="ECO:0000313" key="2">
    <source>
        <dbReference type="EMBL" id="KAA1079237.1"/>
    </source>
</evidence>
<gene>
    <name evidence="2" type="ORF">PGT21_004850</name>
</gene>
<evidence type="ECO:0000256" key="1">
    <source>
        <dbReference type="SAM" id="MobiDB-lite"/>
    </source>
</evidence>
<organism evidence="2 3">
    <name type="scientific">Puccinia graminis f. sp. tritici</name>
    <dbReference type="NCBI Taxonomy" id="56615"/>
    <lineage>
        <taxon>Eukaryota</taxon>
        <taxon>Fungi</taxon>
        <taxon>Dikarya</taxon>
        <taxon>Basidiomycota</taxon>
        <taxon>Pucciniomycotina</taxon>
        <taxon>Pucciniomycetes</taxon>
        <taxon>Pucciniales</taxon>
        <taxon>Pucciniaceae</taxon>
        <taxon>Puccinia</taxon>
    </lineage>
</organism>
<keyword evidence="3" id="KW-1185">Reference proteome</keyword>